<sequence length="307" mass="33697">MTGLEPIEASLRSVLPATRYYEVESQAAEARFAVWVTVPPAYDKHPDRRYPVVYQPDGNKSAPTTVNSLLSDDPINPIEPLIQVQVGYTGHDAGRMLAVRARDLVPPGEPLDPANASEEAMESLVAANLLAEPDAAYYLHNLRHPAADRFLAFLAEELHPLIAAELRVDETRLGLHGYSYGGLFAAWVAMQRTIFSRIGVGSPGILPDTSQVLHRYDQEHASDADHAGRELHVTVCESELTVSPYYQRLIGAGTTQLLGRLAQTPLRGLTYSSRVMAHESHATGSVASYYSYLRACWPSVNPPRTIV</sequence>
<organism evidence="3 4">
    <name type="scientific">Aeromicrobium endophyticum</name>
    <dbReference type="NCBI Taxonomy" id="2292704"/>
    <lineage>
        <taxon>Bacteria</taxon>
        <taxon>Bacillati</taxon>
        <taxon>Actinomycetota</taxon>
        <taxon>Actinomycetes</taxon>
        <taxon>Propionibacteriales</taxon>
        <taxon>Nocardioidaceae</taxon>
        <taxon>Aeromicrobium</taxon>
    </lineage>
</organism>
<reference evidence="3 4" key="1">
    <citation type="submission" date="2018-08" db="EMBL/GenBank/DDBJ databases">
        <title>Aeromicrobium sp. M2KJ-4, whole genome shotgun sequence.</title>
        <authorList>
            <person name="Tuo L."/>
        </authorList>
    </citation>
    <scope>NUCLEOTIDE SEQUENCE [LARGE SCALE GENOMIC DNA]</scope>
    <source>
        <strain evidence="3 4">M2KJ-4</strain>
    </source>
</reference>
<dbReference type="InterPro" id="IPR000801">
    <property type="entry name" value="Esterase-like"/>
</dbReference>
<dbReference type="OrthoDB" id="5523653at2"/>
<dbReference type="EMBL" id="QUBR01000001">
    <property type="protein sequence ID" value="REK72883.1"/>
    <property type="molecule type" value="Genomic_DNA"/>
</dbReference>
<name>A0A371PAB0_9ACTN</name>
<dbReference type="AlphaFoldDB" id="A0A371PAB0"/>
<dbReference type="PANTHER" id="PTHR40841:SF2">
    <property type="entry name" value="SIDEROPHORE-DEGRADING ESTERASE (EUROFUNG)"/>
    <property type="match status" value="1"/>
</dbReference>
<comment type="similarity">
    <text evidence="1">Belongs to the esterase D family.</text>
</comment>
<proteinExistence type="inferred from homology"/>
<dbReference type="Pfam" id="PF00756">
    <property type="entry name" value="Esterase"/>
    <property type="match status" value="1"/>
</dbReference>
<evidence type="ECO:0000256" key="2">
    <source>
        <dbReference type="ARBA" id="ARBA00022801"/>
    </source>
</evidence>
<protein>
    <submittedName>
        <fullName evidence="3">Alpha/beta hydrolase</fullName>
    </submittedName>
</protein>
<keyword evidence="2 3" id="KW-0378">Hydrolase</keyword>
<dbReference type="GO" id="GO:0016788">
    <property type="term" value="F:hydrolase activity, acting on ester bonds"/>
    <property type="evidence" value="ECO:0007669"/>
    <property type="project" value="TreeGrafter"/>
</dbReference>
<dbReference type="PANTHER" id="PTHR40841">
    <property type="entry name" value="SIDEROPHORE TRIACETYLFUSARININE C ESTERASE"/>
    <property type="match status" value="1"/>
</dbReference>
<comment type="caution">
    <text evidence="3">The sequence shown here is derived from an EMBL/GenBank/DDBJ whole genome shotgun (WGS) entry which is preliminary data.</text>
</comment>
<dbReference type="SUPFAM" id="SSF53474">
    <property type="entry name" value="alpha/beta-Hydrolases"/>
    <property type="match status" value="1"/>
</dbReference>
<gene>
    <name evidence="3" type="ORF">DX116_04615</name>
</gene>
<dbReference type="InterPro" id="IPR052558">
    <property type="entry name" value="Siderophore_Hydrolase_D"/>
</dbReference>
<accession>A0A371PAB0</accession>
<keyword evidence="4" id="KW-1185">Reference proteome</keyword>
<evidence type="ECO:0000313" key="3">
    <source>
        <dbReference type="EMBL" id="REK72883.1"/>
    </source>
</evidence>
<evidence type="ECO:0000313" key="4">
    <source>
        <dbReference type="Proteomes" id="UP000265581"/>
    </source>
</evidence>
<dbReference type="RefSeq" id="WP_119702997.1">
    <property type="nucleotide sequence ID" value="NZ_JBHSOI010000001.1"/>
</dbReference>
<dbReference type="InterPro" id="IPR029058">
    <property type="entry name" value="AB_hydrolase_fold"/>
</dbReference>
<dbReference type="Proteomes" id="UP000265581">
    <property type="component" value="Unassembled WGS sequence"/>
</dbReference>
<dbReference type="Gene3D" id="3.40.50.1820">
    <property type="entry name" value="alpha/beta hydrolase"/>
    <property type="match status" value="1"/>
</dbReference>
<evidence type="ECO:0000256" key="1">
    <source>
        <dbReference type="ARBA" id="ARBA00005622"/>
    </source>
</evidence>